<dbReference type="Proteomes" id="UP000241890">
    <property type="component" value="Unassembled WGS sequence"/>
</dbReference>
<organism evidence="2 3">
    <name type="scientific">Hondaea fermentalgiana</name>
    <dbReference type="NCBI Taxonomy" id="2315210"/>
    <lineage>
        <taxon>Eukaryota</taxon>
        <taxon>Sar</taxon>
        <taxon>Stramenopiles</taxon>
        <taxon>Bigyra</taxon>
        <taxon>Labyrinthulomycetes</taxon>
        <taxon>Thraustochytrida</taxon>
        <taxon>Thraustochytriidae</taxon>
        <taxon>Hondaea</taxon>
    </lineage>
</organism>
<protein>
    <submittedName>
        <fullName evidence="2">Uncharacterized protein</fullName>
    </submittedName>
</protein>
<dbReference type="AlphaFoldDB" id="A0A2R5GPU7"/>
<keyword evidence="3" id="KW-1185">Reference proteome</keyword>
<dbReference type="InParanoid" id="A0A2R5GPU7"/>
<comment type="caution">
    <text evidence="2">The sequence shown here is derived from an EMBL/GenBank/DDBJ whole genome shotgun (WGS) entry which is preliminary data.</text>
</comment>
<gene>
    <name evidence="2" type="ORF">FCC1311_065902</name>
</gene>
<dbReference type="EMBL" id="BEYU01000075">
    <property type="protein sequence ID" value="GBG30371.1"/>
    <property type="molecule type" value="Genomic_DNA"/>
</dbReference>
<evidence type="ECO:0000313" key="2">
    <source>
        <dbReference type="EMBL" id="GBG30371.1"/>
    </source>
</evidence>
<accession>A0A2R5GPU7</accession>
<sequence>MKKFPTQTFVHLLQDRDTSSKNADELTELAAACALLLASDTRVILSVAPSAVDSLLDVLEKEANRVPMPLALTATALAEATMSDAEALKRQKRALDLACATCSADSLYGKQKAWHSQLLATTRVLREEMMPTRASNTMGSLCSRIVNAKRLPQRLAIAAAAIMFLVLALVCIWVVFKTAASMLGAGNGARPRSLRDDAPKILPLLLLVAYVSVVYKSSSSSMPRTTANKIIAALSRNVVEAHAELP</sequence>
<keyword evidence="1" id="KW-1133">Transmembrane helix</keyword>
<keyword evidence="1" id="KW-0472">Membrane</keyword>
<proteinExistence type="predicted"/>
<feature type="transmembrane region" description="Helical" evidence="1">
    <location>
        <begin position="155"/>
        <end position="176"/>
    </location>
</feature>
<feature type="transmembrane region" description="Helical" evidence="1">
    <location>
        <begin position="198"/>
        <end position="215"/>
    </location>
</feature>
<keyword evidence="1" id="KW-0812">Transmembrane</keyword>
<evidence type="ECO:0000313" key="3">
    <source>
        <dbReference type="Proteomes" id="UP000241890"/>
    </source>
</evidence>
<reference evidence="2 3" key="1">
    <citation type="submission" date="2017-12" db="EMBL/GenBank/DDBJ databases">
        <title>Sequencing, de novo assembly and annotation of complete genome of a new Thraustochytrid species, strain FCC1311.</title>
        <authorList>
            <person name="Sedici K."/>
            <person name="Godart F."/>
            <person name="Aiese Cigliano R."/>
            <person name="Sanseverino W."/>
            <person name="Barakat M."/>
            <person name="Ortet P."/>
            <person name="Marechal E."/>
            <person name="Cagnac O."/>
            <person name="Amato A."/>
        </authorList>
    </citation>
    <scope>NUCLEOTIDE SEQUENCE [LARGE SCALE GENOMIC DNA]</scope>
</reference>
<name>A0A2R5GPU7_9STRA</name>
<evidence type="ECO:0000256" key="1">
    <source>
        <dbReference type="SAM" id="Phobius"/>
    </source>
</evidence>